<proteinExistence type="predicted"/>
<sequence length="78" mass="8797">MLGLPWWLSAIITFLSRAVNDYAARRRAEEALRDLGAKTQAETSRREAERQEATAKAAGERADAEPEDPNDPFLRRDP</sequence>
<evidence type="ECO:0000313" key="3">
    <source>
        <dbReference type="Proteomes" id="UP001055153"/>
    </source>
</evidence>
<reference evidence="2" key="2">
    <citation type="submission" date="2021-08" db="EMBL/GenBank/DDBJ databases">
        <authorList>
            <person name="Tani A."/>
            <person name="Ola A."/>
            <person name="Ogura Y."/>
            <person name="Katsura K."/>
            <person name="Hayashi T."/>
        </authorList>
    </citation>
    <scope>NUCLEOTIDE SEQUENCE</scope>
    <source>
        <strain evidence="2">DSM 17168</strain>
    </source>
</reference>
<dbReference type="Proteomes" id="UP001055153">
    <property type="component" value="Unassembled WGS sequence"/>
</dbReference>
<name>A0ABQ4SDK2_9HYPH</name>
<dbReference type="RefSeq" id="WP_238234774.1">
    <property type="nucleotide sequence ID" value="NZ_BPQQ01000018.1"/>
</dbReference>
<evidence type="ECO:0000256" key="1">
    <source>
        <dbReference type="SAM" id="MobiDB-lite"/>
    </source>
</evidence>
<feature type="region of interest" description="Disordered" evidence="1">
    <location>
        <begin position="32"/>
        <end position="78"/>
    </location>
</feature>
<reference evidence="2" key="1">
    <citation type="journal article" date="2021" name="Front. Microbiol.">
        <title>Comprehensive Comparative Genomics and Phenotyping of Methylobacterium Species.</title>
        <authorList>
            <person name="Alessa O."/>
            <person name="Ogura Y."/>
            <person name="Fujitani Y."/>
            <person name="Takami H."/>
            <person name="Hayashi T."/>
            <person name="Sahin N."/>
            <person name="Tani A."/>
        </authorList>
    </citation>
    <scope>NUCLEOTIDE SEQUENCE</scope>
    <source>
        <strain evidence="2">DSM 17168</strain>
    </source>
</reference>
<organism evidence="2 3">
    <name type="scientific">Methylobacterium isbiliense</name>
    <dbReference type="NCBI Taxonomy" id="315478"/>
    <lineage>
        <taxon>Bacteria</taxon>
        <taxon>Pseudomonadati</taxon>
        <taxon>Pseudomonadota</taxon>
        <taxon>Alphaproteobacteria</taxon>
        <taxon>Hyphomicrobiales</taxon>
        <taxon>Methylobacteriaceae</taxon>
        <taxon>Methylobacterium</taxon>
    </lineage>
</organism>
<keyword evidence="3" id="KW-1185">Reference proteome</keyword>
<protein>
    <recommendedName>
        <fullName evidence="4">Peptidoglycan-binding protein</fullName>
    </recommendedName>
</protein>
<evidence type="ECO:0008006" key="4">
    <source>
        <dbReference type="Google" id="ProtNLM"/>
    </source>
</evidence>
<gene>
    <name evidence="2" type="ORF">GMJLKIPL_1815</name>
</gene>
<evidence type="ECO:0000313" key="2">
    <source>
        <dbReference type="EMBL" id="GJD99897.1"/>
    </source>
</evidence>
<dbReference type="EMBL" id="BPQQ01000018">
    <property type="protein sequence ID" value="GJD99897.1"/>
    <property type="molecule type" value="Genomic_DNA"/>
</dbReference>
<feature type="compositionally biased region" description="Basic and acidic residues" evidence="1">
    <location>
        <begin position="43"/>
        <end position="64"/>
    </location>
</feature>
<comment type="caution">
    <text evidence="2">The sequence shown here is derived from an EMBL/GenBank/DDBJ whole genome shotgun (WGS) entry which is preliminary data.</text>
</comment>
<accession>A0ABQ4SDK2</accession>